<evidence type="ECO:0000256" key="8">
    <source>
        <dbReference type="ARBA" id="ARBA00022989"/>
    </source>
</evidence>
<dbReference type="EnsemblPlants" id="Pp3c27_570V3.5">
    <property type="protein sequence ID" value="Pp3c27_570V3.5"/>
    <property type="gene ID" value="Pp3c27_570"/>
</dbReference>
<evidence type="ECO:0000256" key="11">
    <source>
        <dbReference type="SAM" id="Phobius"/>
    </source>
</evidence>
<feature type="transmembrane region" description="Helical" evidence="11">
    <location>
        <begin position="187"/>
        <end position="208"/>
    </location>
</feature>
<keyword evidence="7" id="KW-0653">Protein transport</keyword>
<evidence type="ECO:0000256" key="10">
    <source>
        <dbReference type="ARBA" id="ARBA00023170"/>
    </source>
</evidence>
<keyword evidence="6" id="KW-0931">ER-Golgi transport</keyword>
<dbReference type="EMBL" id="ABEU02000027">
    <property type="status" value="NOT_ANNOTATED_CDS"/>
    <property type="molecule type" value="Genomic_DNA"/>
</dbReference>
<dbReference type="InterPro" id="IPR000133">
    <property type="entry name" value="ER_ret_rcpt"/>
</dbReference>
<evidence type="ECO:0000313" key="12">
    <source>
        <dbReference type="EnsemblPlants" id="Pp3c27_570V3.5"/>
    </source>
</evidence>
<keyword evidence="10" id="KW-0675">Receptor</keyword>
<evidence type="ECO:0000256" key="1">
    <source>
        <dbReference type="ARBA" id="ARBA00004477"/>
    </source>
</evidence>
<feature type="transmembrane region" description="Helical" evidence="11">
    <location>
        <begin position="104"/>
        <end position="125"/>
    </location>
</feature>
<evidence type="ECO:0000256" key="3">
    <source>
        <dbReference type="ARBA" id="ARBA00022448"/>
    </source>
</evidence>
<evidence type="ECO:0008006" key="14">
    <source>
        <dbReference type="Google" id="ProtNLM"/>
    </source>
</evidence>
<dbReference type="PANTHER" id="PTHR10585">
    <property type="entry name" value="ER LUMEN PROTEIN RETAINING RECEPTOR"/>
    <property type="match status" value="1"/>
</dbReference>
<sequence>MRRARNPVQTAVWWVKKQPPKVKTALAVLTGILVLIFLRFVIRDHDNLFVAAEFVHAVGIGCLIYKLMKEKTCAGLSLKSQELTAIFLMVRLYCSLVMEFDLHTLLDFLTFLTTAWVIYMMRFKLKSTTSDDLDNLPKYYVVVEPFTAHYVFALGIARFLSCAHWILQVLDGHSFLLNVLGYGLWPGMVLLSEIVQTTILADFCYYYVKSVMDGQMMVRLPSGVV</sequence>
<evidence type="ECO:0000256" key="9">
    <source>
        <dbReference type="ARBA" id="ARBA00023136"/>
    </source>
</evidence>
<reference evidence="12" key="3">
    <citation type="submission" date="2020-12" db="UniProtKB">
        <authorList>
            <consortium name="EnsemblPlants"/>
        </authorList>
    </citation>
    <scope>IDENTIFICATION</scope>
</reference>
<evidence type="ECO:0000256" key="2">
    <source>
        <dbReference type="ARBA" id="ARBA00010120"/>
    </source>
</evidence>
<accession>A0A7I4CWC7</accession>
<name>A0A7I4CWC7_PHYPA</name>
<organism evidence="12 13">
    <name type="scientific">Physcomitrium patens</name>
    <name type="common">Spreading-leaved earth moss</name>
    <name type="synonym">Physcomitrella patens</name>
    <dbReference type="NCBI Taxonomy" id="3218"/>
    <lineage>
        <taxon>Eukaryota</taxon>
        <taxon>Viridiplantae</taxon>
        <taxon>Streptophyta</taxon>
        <taxon>Embryophyta</taxon>
        <taxon>Bryophyta</taxon>
        <taxon>Bryophytina</taxon>
        <taxon>Bryopsida</taxon>
        <taxon>Funariidae</taxon>
        <taxon>Funariales</taxon>
        <taxon>Funariaceae</taxon>
        <taxon>Physcomitrium</taxon>
    </lineage>
</organism>
<gene>
    <name evidence="12" type="primary">LOC112278447</name>
</gene>
<dbReference type="GO" id="GO:0016192">
    <property type="term" value="P:vesicle-mediated transport"/>
    <property type="evidence" value="ECO:0007669"/>
    <property type="project" value="UniProtKB-KW"/>
</dbReference>
<feature type="transmembrane region" description="Helical" evidence="11">
    <location>
        <begin position="24"/>
        <end position="42"/>
    </location>
</feature>
<dbReference type="Pfam" id="PF00810">
    <property type="entry name" value="ER_lumen_recept"/>
    <property type="match status" value="1"/>
</dbReference>
<feature type="transmembrane region" description="Helical" evidence="11">
    <location>
        <begin position="146"/>
        <end position="167"/>
    </location>
</feature>
<proteinExistence type="inferred from homology"/>
<protein>
    <recommendedName>
        <fullName evidence="14">ER lumen protein retaining receptor</fullName>
    </recommendedName>
</protein>
<keyword evidence="5" id="KW-0256">Endoplasmic reticulum</keyword>
<keyword evidence="4 11" id="KW-0812">Transmembrane</keyword>
<comment type="similarity">
    <text evidence="2">Belongs to the ERD2 family.</text>
</comment>
<reference evidence="12 13" key="1">
    <citation type="journal article" date="2008" name="Science">
        <title>The Physcomitrella genome reveals evolutionary insights into the conquest of land by plants.</title>
        <authorList>
            <person name="Rensing S."/>
            <person name="Lang D."/>
            <person name="Zimmer A."/>
            <person name="Terry A."/>
            <person name="Salamov A."/>
            <person name="Shapiro H."/>
            <person name="Nishiyama T."/>
            <person name="Perroud P.-F."/>
            <person name="Lindquist E."/>
            <person name="Kamisugi Y."/>
            <person name="Tanahashi T."/>
            <person name="Sakakibara K."/>
            <person name="Fujita T."/>
            <person name="Oishi K."/>
            <person name="Shin-I T."/>
            <person name="Kuroki Y."/>
            <person name="Toyoda A."/>
            <person name="Suzuki Y."/>
            <person name="Hashimoto A."/>
            <person name="Yamaguchi K."/>
            <person name="Sugano A."/>
            <person name="Kohara Y."/>
            <person name="Fujiyama A."/>
            <person name="Anterola A."/>
            <person name="Aoki S."/>
            <person name="Ashton N."/>
            <person name="Barbazuk W.B."/>
            <person name="Barker E."/>
            <person name="Bennetzen J."/>
            <person name="Bezanilla M."/>
            <person name="Blankenship R."/>
            <person name="Cho S.H."/>
            <person name="Dutcher S."/>
            <person name="Estelle M."/>
            <person name="Fawcett J.A."/>
            <person name="Gundlach H."/>
            <person name="Hanada K."/>
            <person name="Heyl A."/>
            <person name="Hicks K.A."/>
            <person name="Hugh J."/>
            <person name="Lohr M."/>
            <person name="Mayer K."/>
            <person name="Melkozernov A."/>
            <person name="Murata T."/>
            <person name="Nelson D."/>
            <person name="Pils B."/>
            <person name="Prigge M."/>
            <person name="Reiss B."/>
            <person name="Renner T."/>
            <person name="Rombauts S."/>
            <person name="Rushton P."/>
            <person name="Sanderfoot A."/>
            <person name="Schween G."/>
            <person name="Shiu S.-H."/>
            <person name="Stueber K."/>
            <person name="Theodoulou F.L."/>
            <person name="Tu H."/>
            <person name="Van de Peer Y."/>
            <person name="Verrier P.J."/>
            <person name="Waters E."/>
            <person name="Wood A."/>
            <person name="Yang L."/>
            <person name="Cove D."/>
            <person name="Cuming A."/>
            <person name="Hasebe M."/>
            <person name="Lucas S."/>
            <person name="Mishler D.B."/>
            <person name="Reski R."/>
            <person name="Grigoriev I."/>
            <person name="Quatrano R.S."/>
            <person name="Boore J.L."/>
        </authorList>
    </citation>
    <scope>NUCLEOTIDE SEQUENCE [LARGE SCALE GENOMIC DNA]</scope>
    <source>
        <strain evidence="12 13">cv. Gransden 2004</strain>
    </source>
</reference>
<evidence type="ECO:0000256" key="4">
    <source>
        <dbReference type="ARBA" id="ARBA00022692"/>
    </source>
</evidence>
<evidence type="ECO:0000256" key="6">
    <source>
        <dbReference type="ARBA" id="ARBA00022892"/>
    </source>
</evidence>
<dbReference type="Gramene" id="Pp3c27_570V3.5">
    <property type="protein sequence ID" value="Pp3c27_570V3.5"/>
    <property type="gene ID" value="Pp3c27_570"/>
</dbReference>
<keyword evidence="8 11" id="KW-1133">Transmembrane helix</keyword>
<comment type="subcellular location">
    <subcellularLocation>
        <location evidence="1">Endoplasmic reticulum membrane</location>
        <topology evidence="1">Multi-pass membrane protein</topology>
    </subcellularLocation>
</comment>
<evidence type="ECO:0000256" key="5">
    <source>
        <dbReference type="ARBA" id="ARBA00022824"/>
    </source>
</evidence>
<keyword evidence="9 11" id="KW-0472">Membrane</keyword>
<keyword evidence="3" id="KW-0813">Transport</keyword>
<dbReference type="GO" id="GO:0046923">
    <property type="term" value="F:ER retention sequence binding"/>
    <property type="evidence" value="ECO:0007669"/>
    <property type="project" value="InterPro"/>
</dbReference>
<evidence type="ECO:0000256" key="7">
    <source>
        <dbReference type="ARBA" id="ARBA00022927"/>
    </source>
</evidence>
<dbReference type="GO" id="GO:0006621">
    <property type="term" value="P:protein retention in ER lumen"/>
    <property type="evidence" value="ECO:0007669"/>
    <property type="project" value="InterPro"/>
</dbReference>
<evidence type="ECO:0000313" key="13">
    <source>
        <dbReference type="Proteomes" id="UP000006727"/>
    </source>
</evidence>
<keyword evidence="13" id="KW-1185">Reference proteome</keyword>
<dbReference type="AlphaFoldDB" id="A0A7I4CWC7"/>
<dbReference type="Proteomes" id="UP000006727">
    <property type="component" value="Chromosome 27"/>
</dbReference>
<dbReference type="GO" id="GO:0005789">
    <property type="term" value="C:endoplasmic reticulum membrane"/>
    <property type="evidence" value="ECO:0007669"/>
    <property type="project" value="UniProtKB-SubCell"/>
</dbReference>
<reference evidence="12 13" key="2">
    <citation type="journal article" date="2018" name="Plant J.">
        <title>The Physcomitrella patens chromosome-scale assembly reveals moss genome structure and evolution.</title>
        <authorList>
            <person name="Lang D."/>
            <person name="Ullrich K.K."/>
            <person name="Murat F."/>
            <person name="Fuchs J."/>
            <person name="Jenkins J."/>
            <person name="Haas F.B."/>
            <person name="Piednoel M."/>
            <person name="Gundlach H."/>
            <person name="Van Bel M."/>
            <person name="Meyberg R."/>
            <person name="Vives C."/>
            <person name="Morata J."/>
            <person name="Symeonidi A."/>
            <person name="Hiss M."/>
            <person name="Muchero W."/>
            <person name="Kamisugi Y."/>
            <person name="Saleh O."/>
            <person name="Blanc G."/>
            <person name="Decker E.L."/>
            <person name="van Gessel N."/>
            <person name="Grimwood J."/>
            <person name="Hayes R.D."/>
            <person name="Graham S.W."/>
            <person name="Gunter L.E."/>
            <person name="McDaniel S.F."/>
            <person name="Hoernstein S.N.W."/>
            <person name="Larsson A."/>
            <person name="Li F.W."/>
            <person name="Perroud P.F."/>
            <person name="Phillips J."/>
            <person name="Ranjan P."/>
            <person name="Rokshar D.S."/>
            <person name="Rothfels C.J."/>
            <person name="Schneider L."/>
            <person name="Shu S."/>
            <person name="Stevenson D.W."/>
            <person name="Thummler F."/>
            <person name="Tillich M."/>
            <person name="Villarreal Aguilar J.C."/>
            <person name="Widiez T."/>
            <person name="Wong G.K."/>
            <person name="Wymore A."/>
            <person name="Zhang Y."/>
            <person name="Zimmer A.D."/>
            <person name="Quatrano R.S."/>
            <person name="Mayer K.F.X."/>
            <person name="Goodstein D."/>
            <person name="Casacuberta J.M."/>
            <person name="Vandepoele K."/>
            <person name="Reski R."/>
            <person name="Cuming A.C."/>
            <person name="Tuskan G.A."/>
            <person name="Maumus F."/>
            <person name="Salse J."/>
            <person name="Schmutz J."/>
            <person name="Rensing S.A."/>
        </authorList>
    </citation>
    <scope>NUCLEOTIDE SEQUENCE [LARGE SCALE GENOMIC DNA]</scope>
    <source>
        <strain evidence="12 13">cv. Gransden 2004</strain>
    </source>
</reference>
<dbReference type="GO" id="GO:0015031">
    <property type="term" value="P:protein transport"/>
    <property type="evidence" value="ECO:0007669"/>
    <property type="project" value="UniProtKB-KW"/>
</dbReference>